<dbReference type="Pfam" id="PF13561">
    <property type="entry name" value="adh_short_C2"/>
    <property type="match status" value="1"/>
</dbReference>
<comment type="caution">
    <text evidence="3">The sequence shown here is derived from an EMBL/GenBank/DDBJ whole genome shotgun (WGS) entry which is preliminary data.</text>
</comment>
<keyword evidence="2" id="KW-0560">Oxidoreductase</keyword>
<evidence type="ECO:0000313" key="4">
    <source>
        <dbReference type="Proteomes" id="UP000295511"/>
    </source>
</evidence>
<evidence type="ECO:0000256" key="2">
    <source>
        <dbReference type="ARBA" id="ARBA00023002"/>
    </source>
</evidence>
<comment type="similarity">
    <text evidence="1">Belongs to the short-chain dehydrogenases/reductases (SDR) family.</text>
</comment>
<dbReference type="OrthoDB" id="517007at2"/>
<dbReference type="GO" id="GO:0016491">
    <property type="term" value="F:oxidoreductase activity"/>
    <property type="evidence" value="ECO:0007669"/>
    <property type="project" value="UniProtKB-KW"/>
</dbReference>
<dbReference type="AlphaFoldDB" id="A0A4R5K819"/>
<proteinExistence type="inferred from homology"/>
<name>A0A4R5K819_9MICC</name>
<dbReference type="Proteomes" id="UP000295511">
    <property type="component" value="Unassembled WGS sequence"/>
</dbReference>
<accession>A0A4R5K819</accession>
<dbReference type="Gene3D" id="3.40.50.720">
    <property type="entry name" value="NAD(P)-binding Rossmann-like Domain"/>
    <property type="match status" value="1"/>
</dbReference>
<dbReference type="PRINTS" id="PR00080">
    <property type="entry name" value="SDRFAMILY"/>
</dbReference>
<evidence type="ECO:0000256" key="1">
    <source>
        <dbReference type="ARBA" id="ARBA00006484"/>
    </source>
</evidence>
<protein>
    <submittedName>
        <fullName evidence="3">SDR family oxidoreductase</fullName>
    </submittedName>
</protein>
<dbReference type="CDD" id="cd05233">
    <property type="entry name" value="SDR_c"/>
    <property type="match status" value="1"/>
</dbReference>
<dbReference type="PRINTS" id="PR00081">
    <property type="entry name" value="GDHRDH"/>
</dbReference>
<dbReference type="InterPro" id="IPR036291">
    <property type="entry name" value="NAD(P)-bd_dom_sf"/>
</dbReference>
<dbReference type="InterPro" id="IPR002347">
    <property type="entry name" value="SDR_fam"/>
</dbReference>
<organism evidence="3 4">
    <name type="scientific">Arthrobacter terricola</name>
    <dbReference type="NCBI Taxonomy" id="2547396"/>
    <lineage>
        <taxon>Bacteria</taxon>
        <taxon>Bacillati</taxon>
        <taxon>Actinomycetota</taxon>
        <taxon>Actinomycetes</taxon>
        <taxon>Micrococcales</taxon>
        <taxon>Micrococcaceae</taxon>
        <taxon>Arthrobacter</taxon>
    </lineage>
</organism>
<dbReference type="PANTHER" id="PTHR43639">
    <property type="entry name" value="OXIDOREDUCTASE, SHORT-CHAIN DEHYDROGENASE/REDUCTASE FAMILY (AFU_ORTHOLOGUE AFUA_5G02870)"/>
    <property type="match status" value="1"/>
</dbReference>
<gene>
    <name evidence="3" type="ORF">E1809_21105</name>
</gene>
<dbReference type="SUPFAM" id="SSF51735">
    <property type="entry name" value="NAD(P)-binding Rossmann-fold domains"/>
    <property type="match status" value="1"/>
</dbReference>
<dbReference type="PANTHER" id="PTHR43639:SF1">
    <property type="entry name" value="SHORT-CHAIN DEHYDROGENASE_REDUCTASE FAMILY PROTEIN"/>
    <property type="match status" value="1"/>
</dbReference>
<dbReference type="InterPro" id="IPR020904">
    <property type="entry name" value="Sc_DH/Rdtase_CS"/>
</dbReference>
<sequence length="260" mass="28093">METPHERRDKRLTKELDGKVAVITGAGQGIGRGMADVLAAEGARVVVTDLELPRAQETVEAIRQRGHQALALKQDVLDMSSTREVFAQAEHEFGTVDILVNNAGTARQMPFLAVTEKSWDLVNDINAKAVFFACQTAGTYFQEKAGGKIVNIASMAGKNAIDEYSAYNASKFSVIGITQSAALELAKHNVNVNAVCPGIVRTPMWDTLDPDQWERQIARVPLGRGQYPEDIGNAVAFLVSPRAKNITGASLAVTGGLQMW</sequence>
<evidence type="ECO:0000313" key="3">
    <source>
        <dbReference type="EMBL" id="TDF91263.1"/>
    </source>
</evidence>
<dbReference type="PROSITE" id="PS00061">
    <property type="entry name" value="ADH_SHORT"/>
    <property type="match status" value="1"/>
</dbReference>
<dbReference type="FunFam" id="3.40.50.720:FF:000084">
    <property type="entry name" value="Short-chain dehydrogenase reductase"/>
    <property type="match status" value="1"/>
</dbReference>
<reference evidence="3 4" key="1">
    <citation type="submission" date="2019-03" db="EMBL/GenBank/DDBJ databases">
        <title>Whole genome sequence of Arthrobacter sp JH1-1.</title>
        <authorList>
            <person name="Trinh H.N."/>
        </authorList>
    </citation>
    <scope>NUCLEOTIDE SEQUENCE [LARGE SCALE GENOMIC DNA]</scope>
    <source>
        <strain evidence="3 4">JH1-1</strain>
    </source>
</reference>
<keyword evidence="4" id="KW-1185">Reference proteome</keyword>
<dbReference type="NCBIfam" id="NF005559">
    <property type="entry name" value="PRK07231.1"/>
    <property type="match status" value="1"/>
</dbReference>
<dbReference type="EMBL" id="SMRU01000031">
    <property type="protein sequence ID" value="TDF91263.1"/>
    <property type="molecule type" value="Genomic_DNA"/>
</dbReference>